<feature type="active site" evidence="7 9">
    <location>
        <position position="125"/>
    </location>
</feature>
<evidence type="ECO:0000256" key="10">
    <source>
        <dbReference type="RuleBase" id="RU000549"/>
    </source>
</evidence>
<dbReference type="NCBIfam" id="NF001368">
    <property type="entry name" value="PRK00277.1"/>
    <property type="match status" value="1"/>
</dbReference>
<dbReference type="PROSITE" id="PS00382">
    <property type="entry name" value="CLP_PROTEASE_HIS"/>
    <property type="match status" value="1"/>
</dbReference>
<reference evidence="13 14" key="1">
    <citation type="submission" date="2019-08" db="EMBL/GenBank/DDBJ databases">
        <title>Archangium and Cystobacter genomes.</title>
        <authorList>
            <person name="Chen I.-C.K."/>
            <person name="Wielgoss S."/>
        </authorList>
    </citation>
    <scope>NUCLEOTIDE SEQUENCE [LARGE SCALE GENOMIC DNA]</scope>
    <source>
        <strain evidence="13 14">Cbm 6</strain>
    </source>
</reference>
<evidence type="ECO:0000256" key="2">
    <source>
        <dbReference type="ARBA" id="ARBA00022490"/>
    </source>
</evidence>
<comment type="similarity">
    <text evidence="1 7 12">Belongs to the peptidase S14 family.</text>
</comment>
<dbReference type="RefSeq" id="WP_395807418.1">
    <property type="nucleotide sequence ID" value="NZ_CP043494.1"/>
</dbReference>
<evidence type="ECO:0000256" key="11">
    <source>
        <dbReference type="RuleBase" id="RU000550"/>
    </source>
</evidence>
<comment type="subcellular location">
    <subcellularLocation>
        <location evidence="7">Cytoplasm</location>
    </subcellularLocation>
</comment>
<evidence type="ECO:0000256" key="12">
    <source>
        <dbReference type="RuleBase" id="RU003567"/>
    </source>
</evidence>
<name>A0ABY9X262_9BACT</name>
<dbReference type="NCBIfam" id="NF009205">
    <property type="entry name" value="PRK12553.1"/>
    <property type="match status" value="1"/>
</dbReference>
<evidence type="ECO:0000313" key="14">
    <source>
        <dbReference type="Proteomes" id="UP001611383"/>
    </source>
</evidence>
<dbReference type="CDD" id="cd07017">
    <property type="entry name" value="S14_ClpP_2"/>
    <property type="match status" value="1"/>
</dbReference>
<comment type="catalytic activity">
    <reaction evidence="6 7 9">
        <text>Hydrolysis of proteins to small peptides in the presence of ATP and magnesium. alpha-casein is the usual test substrate. In the absence of ATP, only oligopeptides shorter than five residues are hydrolyzed (such as succinyl-Leu-Tyr-|-NHMec, and Leu-Tyr-Leu-|-Tyr-Trp, in which cleavage of the -Tyr-|-Leu- and -Tyr-|-Trp bonds also occurs).</text>
        <dbReference type="EC" id="3.4.21.92"/>
    </reaction>
</comment>
<evidence type="ECO:0000256" key="5">
    <source>
        <dbReference type="ARBA" id="ARBA00022825"/>
    </source>
</evidence>
<gene>
    <name evidence="7 13" type="primary">clpP</name>
    <name evidence="13" type="ORF">F0U60_39165</name>
</gene>
<evidence type="ECO:0000256" key="6">
    <source>
        <dbReference type="ARBA" id="ARBA00034021"/>
    </source>
</evidence>
<dbReference type="PROSITE" id="PS00381">
    <property type="entry name" value="CLP_PROTEASE_SER"/>
    <property type="match status" value="1"/>
</dbReference>
<evidence type="ECO:0000256" key="1">
    <source>
        <dbReference type="ARBA" id="ARBA00007039"/>
    </source>
</evidence>
<organism evidence="13 14">
    <name type="scientific">Archangium minus</name>
    <dbReference type="NCBI Taxonomy" id="83450"/>
    <lineage>
        <taxon>Bacteria</taxon>
        <taxon>Pseudomonadati</taxon>
        <taxon>Myxococcota</taxon>
        <taxon>Myxococcia</taxon>
        <taxon>Myxococcales</taxon>
        <taxon>Cystobacterineae</taxon>
        <taxon>Archangiaceae</taxon>
        <taxon>Archangium</taxon>
    </lineage>
</organism>
<evidence type="ECO:0000256" key="7">
    <source>
        <dbReference type="HAMAP-Rule" id="MF_00444"/>
    </source>
</evidence>
<keyword evidence="14" id="KW-1185">Reference proteome</keyword>
<keyword evidence="5 7" id="KW-0720">Serine protease</keyword>
<dbReference type="Pfam" id="PF00574">
    <property type="entry name" value="CLP_protease"/>
    <property type="match status" value="1"/>
</dbReference>
<keyword evidence="4 7" id="KW-0378">Hydrolase</keyword>
<dbReference type="Proteomes" id="UP001611383">
    <property type="component" value="Chromosome"/>
</dbReference>
<dbReference type="InterPro" id="IPR023562">
    <property type="entry name" value="ClpP/TepA"/>
</dbReference>
<protein>
    <recommendedName>
        <fullName evidence="7 12">ATP-dependent Clp protease proteolytic subunit</fullName>
        <ecNumber evidence="7 10">3.4.21.92</ecNumber>
    </recommendedName>
    <alternativeName>
        <fullName evidence="7">Endopeptidase Clp</fullName>
    </alternativeName>
</protein>
<sequence length="205" mass="22719">MPFMPVPYVIEQTHRGERSYDIYSRLLKDRIVMLGTEIDDDVANVIVAQLLFLESEDPDKDINLYINSPGGSVTAGLAIYDTMQYVKPQVSTICVGQAASMGAVLLLAGAKGKRYALPSSRIMIHQPLGGVRGQATDIEIQAKEILRMRAKLNELIVKHTGQSIERVEKDTDRDYFMGAAEAKSYGIIDEVQNPRKILAPPGERK</sequence>
<comment type="function">
    <text evidence="7 11">Cleaves peptides in various proteins in a process that requires ATP hydrolysis. Has a chymotrypsin-like activity. Plays a major role in the degradation of misfolded proteins.</text>
</comment>
<dbReference type="EMBL" id="CP043494">
    <property type="protein sequence ID" value="WNG49479.1"/>
    <property type="molecule type" value="Genomic_DNA"/>
</dbReference>
<feature type="active site" evidence="8">
    <location>
        <position position="100"/>
    </location>
</feature>
<feature type="active site" description="Nucleophile" evidence="7">
    <location>
        <position position="100"/>
    </location>
</feature>
<dbReference type="Gene3D" id="3.90.226.10">
    <property type="entry name" value="2-enoyl-CoA Hydratase, Chain A, domain 1"/>
    <property type="match status" value="1"/>
</dbReference>
<dbReference type="InterPro" id="IPR001907">
    <property type="entry name" value="ClpP"/>
</dbReference>
<keyword evidence="3 7" id="KW-0645">Protease</keyword>
<dbReference type="PANTHER" id="PTHR10381">
    <property type="entry name" value="ATP-DEPENDENT CLP PROTEASE PROTEOLYTIC SUBUNIT"/>
    <property type="match status" value="1"/>
</dbReference>
<dbReference type="PANTHER" id="PTHR10381:SF70">
    <property type="entry name" value="ATP-DEPENDENT CLP PROTEASE PROTEOLYTIC SUBUNIT"/>
    <property type="match status" value="1"/>
</dbReference>
<keyword evidence="2 7" id="KW-0963">Cytoplasm</keyword>
<dbReference type="GO" id="GO:0004252">
    <property type="term" value="F:serine-type endopeptidase activity"/>
    <property type="evidence" value="ECO:0007669"/>
    <property type="project" value="UniProtKB-EC"/>
</dbReference>
<evidence type="ECO:0000313" key="13">
    <source>
        <dbReference type="EMBL" id="WNG49479.1"/>
    </source>
</evidence>
<dbReference type="PRINTS" id="PR00127">
    <property type="entry name" value="CLPPROTEASEP"/>
</dbReference>
<evidence type="ECO:0000256" key="4">
    <source>
        <dbReference type="ARBA" id="ARBA00022801"/>
    </source>
</evidence>
<accession>A0ABY9X262</accession>
<dbReference type="HAMAP" id="MF_00444">
    <property type="entry name" value="ClpP"/>
    <property type="match status" value="1"/>
</dbReference>
<dbReference type="InterPro" id="IPR018215">
    <property type="entry name" value="ClpP_Ser_AS"/>
</dbReference>
<dbReference type="InterPro" id="IPR029045">
    <property type="entry name" value="ClpP/crotonase-like_dom_sf"/>
</dbReference>
<comment type="subunit">
    <text evidence="7">Fourteen ClpP subunits assemble into 2 heptameric rings which stack back to back to give a disk-like structure with a central cavity, resembling the structure of eukaryotic proteasomes.</text>
</comment>
<dbReference type="EC" id="3.4.21.92" evidence="7 10"/>
<dbReference type="SUPFAM" id="SSF52096">
    <property type="entry name" value="ClpP/crotonase"/>
    <property type="match status" value="1"/>
</dbReference>
<dbReference type="InterPro" id="IPR033135">
    <property type="entry name" value="ClpP_His_AS"/>
</dbReference>
<dbReference type="NCBIfam" id="TIGR00493">
    <property type="entry name" value="clpP"/>
    <property type="match status" value="1"/>
</dbReference>
<evidence type="ECO:0000256" key="8">
    <source>
        <dbReference type="PROSITE-ProRule" id="PRU10085"/>
    </source>
</evidence>
<evidence type="ECO:0000256" key="9">
    <source>
        <dbReference type="PROSITE-ProRule" id="PRU10086"/>
    </source>
</evidence>
<proteinExistence type="inferred from homology"/>
<evidence type="ECO:0000256" key="3">
    <source>
        <dbReference type="ARBA" id="ARBA00022670"/>
    </source>
</evidence>